<dbReference type="InParanoid" id="C1E7L7"/>
<dbReference type="KEGG" id="mis:MICPUN_108385"/>
<feature type="transmembrane region" description="Helical" evidence="7">
    <location>
        <begin position="410"/>
        <end position="428"/>
    </location>
</feature>
<dbReference type="AlphaFoldDB" id="C1E7L7"/>
<gene>
    <name evidence="9" type="ORF">MICPUN_108385</name>
</gene>
<keyword evidence="4 7" id="KW-1133">Transmembrane helix</keyword>
<dbReference type="EMBL" id="CP001327">
    <property type="protein sequence ID" value="ACO64005.1"/>
    <property type="molecule type" value="Genomic_DNA"/>
</dbReference>
<accession>C1E7L7</accession>
<feature type="region of interest" description="Disordered" evidence="6">
    <location>
        <begin position="29"/>
        <end position="91"/>
    </location>
</feature>
<evidence type="ECO:0000313" key="10">
    <source>
        <dbReference type="Proteomes" id="UP000002009"/>
    </source>
</evidence>
<dbReference type="SUPFAM" id="SSF103481">
    <property type="entry name" value="Multidrug resistance efflux transporter EmrE"/>
    <property type="match status" value="2"/>
</dbReference>
<keyword evidence="5 7" id="KW-0472">Membrane</keyword>
<feature type="domain" description="EamA" evidence="8">
    <location>
        <begin position="294"/>
        <end position="422"/>
    </location>
</feature>
<feature type="transmembrane region" description="Helical" evidence="7">
    <location>
        <begin position="356"/>
        <end position="375"/>
    </location>
</feature>
<keyword evidence="10" id="KW-1185">Reference proteome</keyword>
<feature type="transmembrane region" description="Helical" evidence="7">
    <location>
        <begin position="324"/>
        <end position="344"/>
    </location>
</feature>
<dbReference type="OMA" id="WAMMGER"/>
<dbReference type="PANTHER" id="PTHR22911">
    <property type="entry name" value="ACYL-MALONYL CONDENSING ENZYME-RELATED"/>
    <property type="match status" value="1"/>
</dbReference>
<feature type="transmembrane region" description="Helical" evidence="7">
    <location>
        <begin position="292"/>
        <end position="312"/>
    </location>
</feature>
<dbReference type="PANTHER" id="PTHR22911:SF6">
    <property type="entry name" value="SOLUTE CARRIER FAMILY 35 MEMBER G1"/>
    <property type="match status" value="1"/>
</dbReference>
<keyword evidence="3 7" id="KW-0812">Transmembrane</keyword>
<evidence type="ECO:0000256" key="7">
    <source>
        <dbReference type="SAM" id="Phobius"/>
    </source>
</evidence>
<organism evidence="9 10">
    <name type="scientific">Micromonas commoda (strain RCC299 / NOUM17 / CCMP2709)</name>
    <name type="common">Picoplanktonic green alga</name>
    <dbReference type="NCBI Taxonomy" id="296587"/>
    <lineage>
        <taxon>Eukaryota</taxon>
        <taxon>Viridiplantae</taxon>
        <taxon>Chlorophyta</taxon>
        <taxon>Mamiellophyceae</taxon>
        <taxon>Mamiellales</taxon>
        <taxon>Mamiellaceae</taxon>
        <taxon>Micromonas</taxon>
    </lineage>
</organism>
<sequence length="449" mass="47274">MARLPSDGARAGDMDVELVDVSLAEAEVTDGAGVKRGGGGFARARMGDDAVSEDSDGEDEERGLLRGDAGDASTSAPHRSDPRPPPTGWRGYVARVPKGEAVMLAATFTFAFQNVVAKTVEKGVPPMQVVFVRSCISGCVTAFTTWRRAAECNAIVREADAETTGGETRASASSGEDLRDSRFTIETLLGHRRFWRLCLLRGVAGSIAFSLAYVSLTYLTVGDSVAIFFLNPIFSSLMAIPALGEKPSAVQAVAIGGGLVGTLLIVKPPALFHALGAPLNDDDRRRDRPMDPVGVAVTLFSAFFCAVAMVSIRAVRGRVSALALAVWFHGCSAALGFVSVTSAWPLPPVWPTAHEWGLLILISLTSFVGQLSLNYGYSHLPTLTASALYYLMVAWSALLGWAMMGERVDAYGALGAVAICVGGLAPGVHKARVERAARAKRAMNGADGG</sequence>
<dbReference type="RefSeq" id="XP_002502747.1">
    <property type="nucleotide sequence ID" value="XM_002502701.1"/>
</dbReference>
<name>C1E7L7_MICCC</name>
<evidence type="ECO:0000313" key="9">
    <source>
        <dbReference type="EMBL" id="ACO64005.1"/>
    </source>
</evidence>
<comment type="subcellular location">
    <subcellularLocation>
        <location evidence="1">Membrane</location>
        <topology evidence="1">Multi-pass membrane protein</topology>
    </subcellularLocation>
</comment>
<feature type="transmembrane region" description="Helical" evidence="7">
    <location>
        <begin position="250"/>
        <end position="272"/>
    </location>
</feature>
<dbReference type="Pfam" id="PF00892">
    <property type="entry name" value="EamA"/>
    <property type="match status" value="2"/>
</dbReference>
<dbReference type="InterPro" id="IPR000620">
    <property type="entry name" value="EamA_dom"/>
</dbReference>
<feature type="transmembrane region" description="Helical" evidence="7">
    <location>
        <begin position="198"/>
        <end position="219"/>
    </location>
</feature>
<dbReference type="eggNOG" id="KOG4510">
    <property type="taxonomic scope" value="Eukaryota"/>
</dbReference>
<evidence type="ECO:0000256" key="3">
    <source>
        <dbReference type="ARBA" id="ARBA00022692"/>
    </source>
</evidence>
<feature type="transmembrane region" description="Helical" evidence="7">
    <location>
        <begin position="225"/>
        <end position="243"/>
    </location>
</feature>
<dbReference type="Proteomes" id="UP000002009">
    <property type="component" value="Chromosome 6"/>
</dbReference>
<dbReference type="OrthoDB" id="306876at2759"/>
<dbReference type="GeneID" id="8244383"/>
<dbReference type="GO" id="GO:0016020">
    <property type="term" value="C:membrane"/>
    <property type="evidence" value="ECO:0007669"/>
    <property type="project" value="UniProtKB-SubCell"/>
</dbReference>
<evidence type="ECO:0000256" key="2">
    <source>
        <dbReference type="ARBA" id="ARBA00007635"/>
    </source>
</evidence>
<dbReference type="InterPro" id="IPR037185">
    <property type="entry name" value="EmrE-like"/>
</dbReference>
<evidence type="ECO:0000256" key="6">
    <source>
        <dbReference type="SAM" id="MobiDB-lite"/>
    </source>
</evidence>
<feature type="compositionally biased region" description="Acidic residues" evidence="6">
    <location>
        <begin position="50"/>
        <end position="61"/>
    </location>
</feature>
<evidence type="ECO:0000259" key="8">
    <source>
        <dbReference type="Pfam" id="PF00892"/>
    </source>
</evidence>
<proteinExistence type="inferred from homology"/>
<feature type="domain" description="EamA" evidence="8">
    <location>
        <begin position="193"/>
        <end position="266"/>
    </location>
</feature>
<evidence type="ECO:0000256" key="5">
    <source>
        <dbReference type="ARBA" id="ARBA00023136"/>
    </source>
</evidence>
<feature type="transmembrane region" description="Helical" evidence="7">
    <location>
        <begin position="387"/>
        <end position="404"/>
    </location>
</feature>
<comment type="similarity">
    <text evidence="2">Belongs to the drug/metabolite transporter (DMT) superfamily. Plant drug/metabolite exporter (P-DME) (TC 2.A.7.4) family.</text>
</comment>
<evidence type="ECO:0000256" key="1">
    <source>
        <dbReference type="ARBA" id="ARBA00004141"/>
    </source>
</evidence>
<evidence type="ECO:0000256" key="4">
    <source>
        <dbReference type="ARBA" id="ARBA00022989"/>
    </source>
</evidence>
<protein>
    <submittedName>
        <fullName evidence="9">Drug/Metabolite transporter superfamily</fullName>
    </submittedName>
</protein>
<reference evidence="9 10" key="1">
    <citation type="journal article" date="2009" name="Science">
        <title>Green evolution and dynamic adaptations revealed by genomes of the marine picoeukaryotes Micromonas.</title>
        <authorList>
            <person name="Worden A.Z."/>
            <person name="Lee J.H."/>
            <person name="Mock T."/>
            <person name="Rouze P."/>
            <person name="Simmons M.P."/>
            <person name="Aerts A.L."/>
            <person name="Allen A.E."/>
            <person name="Cuvelier M.L."/>
            <person name="Derelle E."/>
            <person name="Everett M.V."/>
            <person name="Foulon E."/>
            <person name="Grimwood J."/>
            <person name="Gundlach H."/>
            <person name="Henrissat B."/>
            <person name="Napoli C."/>
            <person name="McDonald S.M."/>
            <person name="Parker M.S."/>
            <person name="Rombauts S."/>
            <person name="Salamov A."/>
            <person name="Von Dassow P."/>
            <person name="Badger J.H."/>
            <person name="Coutinho P.M."/>
            <person name="Demir E."/>
            <person name="Dubchak I."/>
            <person name="Gentemann C."/>
            <person name="Eikrem W."/>
            <person name="Gready J.E."/>
            <person name="John U."/>
            <person name="Lanier W."/>
            <person name="Lindquist E.A."/>
            <person name="Lucas S."/>
            <person name="Mayer K.F."/>
            <person name="Moreau H."/>
            <person name="Not F."/>
            <person name="Otillar R."/>
            <person name="Panaud O."/>
            <person name="Pangilinan J."/>
            <person name="Paulsen I."/>
            <person name="Piegu B."/>
            <person name="Poliakov A."/>
            <person name="Robbens S."/>
            <person name="Schmutz J."/>
            <person name="Toulza E."/>
            <person name="Wyss T."/>
            <person name="Zelensky A."/>
            <person name="Zhou K."/>
            <person name="Armbrust E.V."/>
            <person name="Bhattacharya D."/>
            <person name="Goodenough U.W."/>
            <person name="Van de Peer Y."/>
            <person name="Grigoriev I.V."/>
        </authorList>
    </citation>
    <scope>NUCLEOTIDE SEQUENCE [LARGE SCALE GENOMIC DNA]</scope>
    <source>
        <strain evidence="10">RCC299 / NOUM17</strain>
    </source>
</reference>